<dbReference type="Pfam" id="PF03807">
    <property type="entry name" value="F420_oxidored"/>
    <property type="match status" value="1"/>
</dbReference>
<proteinExistence type="predicted"/>
<evidence type="ECO:0000256" key="1">
    <source>
        <dbReference type="ARBA" id="ARBA00023002"/>
    </source>
</evidence>
<evidence type="ECO:0000313" key="4">
    <source>
        <dbReference type="Proteomes" id="UP001185899"/>
    </source>
</evidence>
<dbReference type="Gene3D" id="3.40.50.720">
    <property type="entry name" value="NAD(P)-binding Rossmann-like Domain"/>
    <property type="match status" value="1"/>
</dbReference>
<accession>A0ABU4AVV2</accession>
<dbReference type="InterPro" id="IPR036291">
    <property type="entry name" value="NAD(P)-bd_dom_sf"/>
</dbReference>
<keyword evidence="4" id="KW-1185">Reference proteome</keyword>
<dbReference type="Proteomes" id="UP001185899">
    <property type="component" value="Unassembled WGS sequence"/>
</dbReference>
<sequence>MKIGIIGAGRMGQALAGLFTRAGHDVILSNSRGPESLADIVDEFNGHCSAGTVQEAVDSTDLVFLATPWGKTAAAVSVVENWNGKIVVDTTNNRTAPGPQGVIDIGGRISSEMVAEYIPGARVVKALNITPIHIMATTLAAGADPQHAVYVAGDDDDAKKLVTDLLATIGGVAIDTGDLHTGGALQGMGGALPGDMEMLSVPAAEAKLAAAKS</sequence>
<comment type="caution">
    <text evidence="3">The sequence shown here is derived from an EMBL/GenBank/DDBJ whole genome shotgun (WGS) entry which is preliminary data.</text>
</comment>
<name>A0ABU4AVV2_9NOCA</name>
<feature type="domain" description="Pyrroline-5-carboxylate reductase catalytic N-terminal" evidence="2">
    <location>
        <begin position="2"/>
        <end position="93"/>
    </location>
</feature>
<dbReference type="RefSeq" id="WP_317547852.1">
    <property type="nucleotide sequence ID" value="NZ_JAWLKE010000003.1"/>
</dbReference>
<dbReference type="EMBL" id="JAWLKE010000003">
    <property type="protein sequence ID" value="MDV6230358.1"/>
    <property type="molecule type" value="Genomic_DNA"/>
</dbReference>
<organism evidence="3 4">
    <name type="scientific">Rhodococcus cercidiphylli</name>
    <dbReference type="NCBI Taxonomy" id="489916"/>
    <lineage>
        <taxon>Bacteria</taxon>
        <taxon>Bacillati</taxon>
        <taxon>Actinomycetota</taxon>
        <taxon>Actinomycetes</taxon>
        <taxon>Mycobacteriales</taxon>
        <taxon>Nocardiaceae</taxon>
        <taxon>Rhodococcus</taxon>
    </lineage>
</organism>
<dbReference type="InterPro" id="IPR051267">
    <property type="entry name" value="STEAP_metalloreductase"/>
</dbReference>
<gene>
    <name evidence="3" type="ORF">R3P95_07345</name>
</gene>
<protein>
    <submittedName>
        <fullName evidence="3">NAD(P)-binding domain-containing protein</fullName>
    </submittedName>
</protein>
<evidence type="ECO:0000313" key="3">
    <source>
        <dbReference type="EMBL" id="MDV6230358.1"/>
    </source>
</evidence>
<dbReference type="PANTHER" id="PTHR14239">
    <property type="entry name" value="DUDULIN-RELATED"/>
    <property type="match status" value="1"/>
</dbReference>
<reference evidence="3 4" key="1">
    <citation type="submission" date="2023-10" db="EMBL/GenBank/DDBJ databases">
        <title>Development of a sustainable strategy for remediation of hydrocarbon-contaminated territories based on the waste exchange concept.</title>
        <authorList>
            <person name="Krivoruchko A."/>
        </authorList>
    </citation>
    <scope>NUCLEOTIDE SEQUENCE [LARGE SCALE GENOMIC DNA]</scope>
    <source>
        <strain evidence="3 4">IEGM 1322</strain>
    </source>
</reference>
<evidence type="ECO:0000259" key="2">
    <source>
        <dbReference type="Pfam" id="PF03807"/>
    </source>
</evidence>
<dbReference type="SUPFAM" id="SSF51735">
    <property type="entry name" value="NAD(P)-binding Rossmann-fold domains"/>
    <property type="match status" value="1"/>
</dbReference>
<keyword evidence="1" id="KW-0560">Oxidoreductase</keyword>
<dbReference type="InterPro" id="IPR028939">
    <property type="entry name" value="P5C_Rdtase_cat_N"/>
</dbReference>